<accession>A0A2G5HFY9</accession>
<evidence type="ECO:0000313" key="2">
    <source>
        <dbReference type="Proteomes" id="UP000230605"/>
    </source>
</evidence>
<dbReference type="OrthoDB" id="3794033at2759"/>
<gene>
    <name evidence="1" type="ORF">CB0940_09312</name>
</gene>
<name>A0A2G5HFY9_CERBT</name>
<organism evidence="1 2">
    <name type="scientific">Cercospora beticola</name>
    <name type="common">Sugarbeet leaf spot fungus</name>
    <dbReference type="NCBI Taxonomy" id="122368"/>
    <lineage>
        <taxon>Eukaryota</taxon>
        <taxon>Fungi</taxon>
        <taxon>Dikarya</taxon>
        <taxon>Ascomycota</taxon>
        <taxon>Pezizomycotina</taxon>
        <taxon>Dothideomycetes</taxon>
        <taxon>Dothideomycetidae</taxon>
        <taxon>Mycosphaerellales</taxon>
        <taxon>Mycosphaerellaceae</taxon>
        <taxon>Cercospora</taxon>
    </lineage>
</organism>
<reference evidence="1 2" key="1">
    <citation type="submission" date="2015-10" db="EMBL/GenBank/DDBJ databases">
        <title>The cercosporin biosynthetic gene cluster was horizontally transferred to several fungal lineages and shown to be expanded in Cercospora beticola based on microsynteny with recipient genomes.</title>
        <authorList>
            <person name="De Jonge R."/>
            <person name="Ebert M.K."/>
            <person name="Suttle J.C."/>
            <person name="Jurick Ii W.M."/>
            <person name="Secor G.A."/>
            <person name="Thomma B.P."/>
            <person name="Van De Peer Y."/>
            <person name="Bolton M.D."/>
        </authorList>
    </citation>
    <scope>NUCLEOTIDE SEQUENCE [LARGE SCALE GENOMIC DNA]</scope>
    <source>
        <strain evidence="1 2">09-40</strain>
    </source>
</reference>
<proteinExistence type="predicted"/>
<dbReference type="Proteomes" id="UP000230605">
    <property type="component" value="Chromosome 7"/>
</dbReference>
<sequence length="267" mass="31531">MSRSGKMNDPISSAWRWLACLRDLSCRLRSFYVFRRCCNVRRSTQQRPVMASCTLLERLPRELRDIIYEEALISEEVVVDATTNRGAYTPGLLRTCKQIRAEATKLFYAKNHFRIITPQNAMFTSADWLQSLSTRNRKQLRTVTVYFEVAKYHPGWSFAHMQELHKTELQSMMMTDSRYFMDKRRVETFDLLEQLATFRDVRRKTIAFEVDDIPAIGTTTHGWVHDLENRLHDLRDIFADRGLVVNCRWCTYLEEKMARLRQPVSCL</sequence>
<dbReference type="InterPro" id="IPR038883">
    <property type="entry name" value="AN11006-like"/>
</dbReference>
<comment type="caution">
    <text evidence="1">The sequence shown here is derived from an EMBL/GenBank/DDBJ whole genome shotgun (WGS) entry which is preliminary data.</text>
</comment>
<dbReference type="AlphaFoldDB" id="A0A2G5HFY9"/>
<evidence type="ECO:0000313" key="1">
    <source>
        <dbReference type="EMBL" id="PIA91448.1"/>
    </source>
</evidence>
<dbReference type="PANTHER" id="PTHR42085">
    <property type="entry name" value="F-BOX DOMAIN-CONTAINING PROTEIN"/>
    <property type="match status" value="1"/>
</dbReference>
<protein>
    <recommendedName>
        <fullName evidence="3">F-box domain-containing protein</fullName>
    </recommendedName>
</protein>
<evidence type="ECO:0008006" key="3">
    <source>
        <dbReference type="Google" id="ProtNLM"/>
    </source>
</evidence>
<dbReference type="EMBL" id="LKMD01000106">
    <property type="protein sequence ID" value="PIA91448.1"/>
    <property type="molecule type" value="Genomic_DNA"/>
</dbReference>
<dbReference type="PANTHER" id="PTHR42085:SF1">
    <property type="entry name" value="F-BOX DOMAIN-CONTAINING PROTEIN"/>
    <property type="match status" value="1"/>
</dbReference>